<dbReference type="Gene3D" id="3.30.730.10">
    <property type="entry name" value="AP2/ERF domain"/>
    <property type="match status" value="1"/>
</dbReference>
<evidence type="ECO:0000313" key="10">
    <source>
        <dbReference type="EMBL" id="KAH8514088.1"/>
    </source>
</evidence>
<evidence type="ECO:0000256" key="1">
    <source>
        <dbReference type="ARBA" id="ARBA00004123"/>
    </source>
</evidence>
<name>A0A8T2Z9N8_POPDE</name>
<dbReference type="Pfam" id="PF00847">
    <property type="entry name" value="AP2"/>
    <property type="match status" value="1"/>
</dbReference>
<keyword evidence="8" id="KW-0812">Transmembrane</keyword>
<evidence type="ECO:0000256" key="6">
    <source>
        <dbReference type="ARBA" id="ARBA00023242"/>
    </source>
</evidence>
<evidence type="ECO:0000256" key="3">
    <source>
        <dbReference type="ARBA" id="ARBA00023015"/>
    </source>
</evidence>
<dbReference type="GO" id="GO:0009873">
    <property type="term" value="P:ethylene-activated signaling pathway"/>
    <property type="evidence" value="ECO:0007669"/>
    <property type="project" value="UniProtKB-KW"/>
</dbReference>
<keyword evidence="11" id="KW-1185">Reference proteome</keyword>
<keyword evidence="2" id="KW-0936">Ethylene signaling pathway</keyword>
<comment type="caution">
    <text evidence="10">The sequence shown here is derived from an EMBL/GenBank/DDBJ whole genome shotgun (WGS) entry which is preliminary data.</text>
</comment>
<dbReference type="InterPro" id="IPR001471">
    <property type="entry name" value="AP2/ERF_dom"/>
</dbReference>
<reference evidence="10" key="1">
    <citation type="journal article" date="2021" name="J. Hered.">
        <title>Genome Assembly of Salicaceae Populus deltoides (Eastern Cottonwood) I-69 Based on Nanopore Sequencing and Hi-C Technologies.</title>
        <authorList>
            <person name="Bai S."/>
            <person name="Wu H."/>
            <person name="Zhang J."/>
            <person name="Pan Z."/>
            <person name="Zhao W."/>
            <person name="Li Z."/>
            <person name="Tong C."/>
        </authorList>
    </citation>
    <scope>NUCLEOTIDE SEQUENCE</scope>
    <source>
        <tissue evidence="10">Leaf</tissue>
    </source>
</reference>
<dbReference type="SUPFAM" id="SSF54171">
    <property type="entry name" value="DNA-binding domain"/>
    <property type="match status" value="1"/>
</dbReference>
<evidence type="ECO:0000256" key="4">
    <source>
        <dbReference type="ARBA" id="ARBA00023125"/>
    </source>
</evidence>
<feature type="region of interest" description="Disordered" evidence="7">
    <location>
        <begin position="1"/>
        <end position="25"/>
    </location>
</feature>
<dbReference type="PANTHER" id="PTHR31677">
    <property type="entry name" value="AP2 DOMAIN CLASS TRANSCRIPTION FACTOR"/>
    <property type="match status" value="1"/>
</dbReference>
<keyword evidence="5" id="KW-0804">Transcription</keyword>
<protein>
    <recommendedName>
        <fullName evidence="9">AP2/ERF domain-containing protein</fullName>
    </recommendedName>
</protein>
<sequence>MNPSSSKSKRKEPQQVQQEPSTGLRFLGVRRRPWERYAAEIRDPSTKKRHWLSTFDTAEEAVLAYDKAARSIRGPHSRTNFVYSDMPVDSSVTSIISPNDQTSQCHLSDGFSSMTSGGDSWCCSSIRTDNQHLQHVNDYNVLPHEFPSDISHDSGYSMGQCGLTDSSSSRLMGFEDQTAMTTGFDSVGVVVVLISGLILANTFIVHFLAGCRQFRIWHQIFLI</sequence>
<evidence type="ECO:0000259" key="9">
    <source>
        <dbReference type="PROSITE" id="PS51032"/>
    </source>
</evidence>
<dbReference type="PANTHER" id="PTHR31677:SF118">
    <property type="entry name" value="OS04G0399800 PROTEIN"/>
    <property type="match status" value="1"/>
</dbReference>
<keyword evidence="8" id="KW-0472">Membrane</keyword>
<evidence type="ECO:0000256" key="5">
    <source>
        <dbReference type="ARBA" id="ARBA00023163"/>
    </source>
</evidence>
<keyword evidence="6" id="KW-0539">Nucleus</keyword>
<evidence type="ECO:0000256" key="8">
    <source>
        <dbReference type="SAM" id="Phobius"/>
    </source>
</evidence>
<dbReference type="Proteomes" id="UP000807159">
    <property type="component" value="Chromosome 3"/>
</dbReference>
<keyword evidence="8" id="KW-1133">Transmembrane helix</keyword>
<dbReference type="EMBL" id="JACEGQ020000003">
    <property type="protein sequence ID" value="KAH8514088.1"/>
    <property type="molecule type" value="Genomic_DNA"/>
</dbReference>
<keyword evidence="3" id="KW-0805">Transcription regulation</keyword>
<dbReference type="PROSITE" id="PS51032">
    <property type="entry name" value="AP2_ERF"/>
    <property type="match status" value="1"/>
</dbReference>
<organism evidence="10 11">
    <name type="scientific">Populus deltoides</name>
    <name type="common">Eastern poplar</name>
    <name type="synonym">Eastern cottonwood</name>
    <dbReference type="NCBI Taxonomy" id="3696"/>
    <lineage>
        <taxon>Eukaryota</taxon>
        <taxon>Viridiplantae</taxon>
        <taxon>Streptophyta</taxon>
        <taxon>Embryophyta</taxon>
        <taxon>Tracheophyta</taxon>
        <taxon>Spermatophyta</taxon>
        <taxon>Magnoliopsida</taxon>
        <taxon>eudicotyledons</taxon>
        <taxon>Gunneridae</taxon>
        <taxon>Pentapetalae</taxon>
        <taxon>rosids</taxon>
        <taxon>fabids</taxon>
        <taxon>Malpighiales</taxon>
        <taxon>Salicaceae</taxon>
        <taxon>Saliceae</taxon>
        <taxon>Populus</taxon>
    </lineage>
</organism>
<keyword evidence="4" id="KW-0238">DNA-binding</keyword>
<gene>
    <name evidence="10" type="ORF">H0E87_007082</name>
</gene>
<proteinExistence type="predicted"/>
<evidence type="ECO:0000256" key="2">
    <source>
        <dbReference type="ARBA" id="ARBA00022745"/>
    </source>
</evidence>
<dbReference type="GO" id="GO:0003700">
    <property type="term" value="F:DNA-binding transcription factor activity"/>
    <property type="evidence" value="ECO:0007669"/>
    <property type="project" value="InterPro"/>
</dbReference>
<dbReference type="AlphaFoldDB" id="A0A8T2Z9N8"/>
<evidence type="ECO:0000256" key="7">
    <source>
        <dbReference type="SAM" id="MobiDB-lite"/>
    </source>
</evidence>
<dbReference type="SMART" id="SM00380">
    <property type="entry name" value="AP2"/>
    <property type="match status" value="1"/>
</dbReference>
<accession>A0A8T2Z9N8</accession>
<feature type="domain" description="AP2/ERF" evidence="9">
    <location>
        <begin position="25"/>
        <end position="82"/>
    </location>
</feature>
<feature type="transmembrane region" description="Helical" evidence="8">
    <location>
        <begin position="187"/>
        <end position="209"/>
    </location>
</feature>
<comment type="subcellular location">
    <subcellularLocation>
        <location evidence="1">Nucleus</location>
    </subcellularLocation>
</comment>
<dbReference type="CDD" id="cd00018">
    <property type="entry name" value="AP2"/>
    <property type="match status" value="1"/>
</dbReference>
<dbReference type="PRINTS" id="PR00367">
    <property type="entry name" value="ETHRSPELEMNT"/>
</dbReference>
<dbReference type="InterPro" id="IPR016177">
    <property type="entry name" value="DNA-bd_dom_sf"/>
</dbReference>
<evidence type="ECO:0000313" key="11">
    <source>
        <dbReference type="Proteomes" id="UP000807159"/>
    </source>
</evidence>
<dbReference type="GO" id="GO:0005634">
    <property type="term" value="C:nucleus"/>
    <property type="evidence" value="ECO:0007669"/>
    <property type="project" value="UniProtKB-SubCell"/>
</dbReference>
<dbReference type="InterPro" id="IPR036955">
    <property type="entry name" value="AP2/ERF_dom_sf"/>
</dbReference>
<dbReference type="GO" id="GO:0003677">
    <property type="term" value="F:DNA binding"/>
    <property type="evidence" value="ECO:0007669"/>
    <property type="project" value="UniProtKB-KW"/>
</dbReference>